<sequence length="635" mass="73105">MNNLQNTGGKMKSLKEDNLNLIREYYPHIYSFIKNQETDREQYQLLPTKSDLYNIEIKRKENPSFLLYSKYDPRNETENWINSVEEVIGESQSILLFGFGLGYHMERLIERYPDRTIYVIEPDLDIFLTAMEARDHSKILKHKKIGMLAIGKGELVFRRFIATLTSQLSNSFCLLYMPNYLKLYEEEIKQFQELFRATILTDRTNYATQIIFKREWPENAILNLLKTYKGRSLTGVKSYFKDHTAIIVGSGPSLDQDIDYLRELQNHAIIIAAGTSTQALLSRGIRPHLIVSVDGSVKNYEAFSDLDIEGIPFVYASYIKHKIIEEKVNELYHVFISSETMTSYIIGLTESDPSFFTTASVTGTVIQTAVYLGCKKLIFVGQDLSYPGKTIYSSGIDHFSDKELTRFINNISEEVQNVQGGTNPTTKPMKNMLENIEMVIGYYDDTIEFINTSQMGAVIKGARNVPLSKMLDELKCQEMTPEKFGGIFNDHALPYSDTKTREIIDRMHECLNELRRLQEGPITKILDEFESLSKKLDKKKEKTIEKSLVRINWLWEEITSSAIFDPVYGFVVQVDISIYYRFLPTIIDCSEITKKAEFVITHLGRLVASIYSETPILIKLFEQVIESVNQSKKNI</sequence>
<reference evidence="3" key="1">
    <citation type="submission" date="2022-01" db="EMBL/GenBank/DDBJ databases">
        <authorList>
            <person name="Criscuolo A."/>
        </authorList>
    </citation>
    <scope>NUCLEOTIDE SEQUENCE</scope>
    <source>
        <strain evidence="3">CIP111893</strain>
    </source>
</reference>
<protein>
    <recommendedName>
        <fullName evidence="5">Motility associated factor glycosyltransferase family protein</fullName>
    </recommendedName>
</protein>
<evidence type="ECO:0000259" key="2">
    <source>
        <dbReference type="Pfam" id="PF20157"/>
    </source>
</evidence>
<dbReference type="Gene3D" id="3.90.1480.10">
    <property type="entry name" value="Alpha-2,3-sialyltransferase"/>
    <property type="match status" value="1"/>
</dbReference>
<dbReference type="EMBL" id="CAKMMF010000002">
    <property type="protein sequence ID" value="CAH1192933.1"/>
    <property type="molecule type" value="Genomic_DNA"/>
</dbReference>
<dbReference type="PANTHER" id="PTHR41786:SF1">
    <property type="entry name" value="6-HYDROXYMETHYLPTERIN DIPHOSPHOKINASE MPTE-LIKE DOMAIN-CONTAINING PROTEIN"/>
    <property type="match status" value="1"/>
</dbReference>
<dbReference type="InterPro" id="IPR002826">
    <property type="entry name" value="MptE-like"/>
</dbReference>
<comment type="caution">
    <text evidence="3">The sequence shown here is derived from an EMBL/GenBank/DDBJ whole genome shotgun (WGS) entry which is preliminary data.</text>
</comment>
<organism evidence="3 4">
    <name type="scientific">Paenibacillus plantiphilus</name>
    <dbReference type="NCBI Taxonomy" id="2905650"/>
    <lineage>
        <taxon>Bacteria</taxon>
        <taxon>Bacillati</taxon>
        <taxon>Bacillota</taxon>
        <taxon>Bacilli</taxon>
        <taxon>Bacillales</taxon>
        <taxon>Paenibacillaceae</taxon>
        <taxon>Paenibacillus</taxon>
    </lineage>
</organism>
<dbReference type="Proteomes" id="UP000838686">
    <property type="component" value="Unassembled WGS sequence"/>
</dbReference>
<dbReference type="PANTHER" id="PTHR41786">
    <property type="entry name" value="MOTILITY ACCESSORY FACTOR MAF"/>
    <property type="match status" value="1"/>
</dbReference>
<accession>A0ABN8FZD9</accession>
<dbReference type="Pfam" id="PF20157">
    <property type="entry name" value="Maf_flag10_N"/>
    <property type="match status" value="1"/>
</dbReference>
<gene>
    <name evidence="3" type="ORF">PAECIP111893_00357</name>
</gene>
<feature type="domain" description="6-hydroxymethylpterin diphosphokinase MptE-like" evidence="1">
    <location>
        <begin position="219"/>
        <end position="387"/>
    </location>
</feature>
<dbReference type="Pfam" id="PF01973">
    <property type="entry name" value="MptE-like"/>
    <property type="match status" value="1"/>
</dbReference>
<dbReference type="InterPro" id="IPR045376">
    <property type="entry name" value="Maf_N"/>
</dbReference>
<keyword evidence="4" id="KW-1185">Reference proteome</keyword>
<evidence type="ECO:0008006" key="5">
    <source>
        <dbReference type="Google" id="ProtNLM"/>
    </source>
</evidence>
<evidence type="ECO:0000259" key="1">
    <source>
        <dbReference type="Pfam" id="PF01973"/>
    </source>
</evidence>
<feature type="domain" description="Glycosyltransferase Maf N-terminal" evidence="2">
    <location>
        <begin position="88"/>
        <end position="164"/>
    </location>
</feature>
<evidence type="ECO:0000313" key="3">
    <source>
        <dbReference type="EMBL" id="CAH1192933.1"/>
    </source>
</evidence>
<name>A0ABN8FZD9_9BACL</name>
<proteinExistence type="predicted"/>
<evidence type="ECO:0000313" key="4">
    <source>
        <dbReference type="Proteomes" id="UP000838686"/>
    </source>
</evidence>